<accession>A0A212JEX1</accession>
<dbReference type="AlphaFoldDB" id="A0A212JEX1"/>
<gene>
    <name evidence="2" type="ORF">KL86DPRO_11308</name>
</gene>
<evidence type="ECO:0000313" key="2">
    <source>
        <dbReference type="EMBL" id="SBV97974.1"/>
    </source>
</evidence>
<evidence type="ECO:0000256" key="1">
    <source>
        <dbReference type="SAM" id="MobiDB-lite"/>
    </source>
</evidence>
<feature type="compositionally biased region" description="Low complexity" evidence="1">
    <location>
        <begin position="47"/>
        <end position="60"/>
    </location>
</feature>
<feature type="region of interest" description="Disordered" evidence="1">
    <location>
        <begin position="47"/>
        <end position="149"/>
    </location>
</feature>
<reference evidence="2" key="1">
    <citation type="submission" date="2016-04" db="EMBL/GenBank/DDBJ databases">
        <authorList>
            <person name="Evans L.H."/>
            <person name="Alamgir A."/>
            <person name="Owens N."/>
            <person name="Weber N.D."/>
            <person name="Virtaneva K."/>
            <person name="Barbian K."/>
            <person name="Babar A."/>
            <person name="Rosenke K."/>
        </authorList>
    </citation>
    <scope>NUCLEOTIDE SEQUENCE</scope>
    <source>
        <strain evidence="2">86</strain>
    </source>
</reference>
<name>A0A212JEX1_9DELT</name>
<dbReference type="EMBL" id="FLUQ01000001">
    <property type="protein sequence ID" value="SBV97974.1"/>
    <property type="molecule type" value="Genomic_DNA"/>
</dbReference>
<organism evidence="2">
    <name type="scientific">uncultured delta proteobacterium</name>
    <dbReference type="NCBI Taxonomy" id="34034"/>
    <lineage>
        <taxon>Bacteria</taxon>
        <taxon>Deltaproteobacteria</taxon>
        <taxon>environmental samples</taxon>
    </lineage>
</organism>
<protein>
    <submittedName>
        <fullName evidence="2">Uncharacterized protein</fullName>
    </submittedName>
</protein>
<feature type="compositionally biased region" description="Low complexity" evidence="1">
    <location>
        <begin position="81"/>
        <end position="96"/>
    </location>
</feature>
<proteinExistence type="predicted"/>
<sequence length="434" mass="44812">MPASGSKSRGGGTILLVLLLLLGVAGASAFFIHKILTAEDAPVAATGQAGSSQAGASRTGPSRTGEDLGPPVVLQPGGSGSTASPSAVPQGQFVVPPSQPPPQAPEGTDTVRGQIAGIPGQMADAPLVSPSPATTGDPDARGGLPADPAPNLLLVPGAIETPPPAAREDAVVRPAFVDDIAAFLAQNYWPQNTHPSARRGGITTASLQWANLRYGAELKGLDGRQGDPGGARRAILGYVLNPAVVGRIYGLYSDGFVAALRQEADKRVVGEGSGKRSLSSDEKKEMFMIYSGFAARIAGALENYAADPSMPAKVKVYAQAEQAVQDANRVYLESMLAHEEAVESKDKGRITAAQLRMDKEAATYQKRIRERETAKNALVGAMSKGGSGQGGSDTLVYAAFWASRRGNDSAQALRACAKALGDMSAKLAAASRQM</sequence>